<sequence>MGTGMDLPSSERESASRITLVFLGRLEDLAGGGSRAVAAASSIDAVIDALEPQLARALREPRVKLAVNGILLQDNDAPVLRHGDEIAFLPPVSGG</sequence>
<gene>
    <name evidence="1" type="ORF">NZK81_01825</name>
</gene>
<comment type="caution">
    <text evidence="1">The sequence shown here is derived from an EMBL/GenBank/DDBJ whole genome shotgun (WGS) entry which is preliminary data.</text>
</comment>
<dbReference type="InterPro" id="IPR016155">
    <property type="entry name" value="Mopterin_synth/thiamin_S_b"/>
</dbReference>
<dbReference type="Pfam" id="PF02597">
    <property type="entry name" value="ThiS"/>
    <property type="match status" value="1"/>
</dbReference>
<keyword evidence="2" id="KW-1185">Reference proteome</keyword>
<reference evidence="1" key="1">
    <citation type="submission" date="2022-09" db="EMBL/GenBank/DDBJ databases">
        <title>Novosphingobium sp. Nov., a polycyclic aromatic hydrocarbon-degrading bacterium isolated form mangrove sediments in HongKong.</title>
        <authorList>
            <person name="Hu Z."/>
        </authorList>
    </citation>
    <scope>NUCLEOTIDE SEQUENCE</scope>
    <source>
        <strain evidence="1">HK4-1</strain>
    </source>
</reference>
<dbReference type="InterPro" id="IPR003749">
    <property type="entry name" value="ThiS/MoaD-like"/>
</dbReference>
<dbReference type="RefSeq" id="WP_260043386.1">
    <property type="nucleotide sequence ID" value="NZ_JANZXA010000001.1"/>
</dbReference>
<organism evidence="1 2">
    <name type="scientific">Novosphingobium mangrovi</name>
    <name type="common">ex Huang et al. 2023</name>
    <dbReference type="NCBI Taxonomy" id="2976432"/>
    <lineage>
        <taxon>Bacteria</taxon>
        <taxon>Pseudomonadati</taxon>
        <taxon>Pseudomonadota</taxon>
        <taxon>Alphaproteobacteria</taxon>
        <taxon>Sphingomonadales</taxon>
        <taxon>Sphingomonadaceae</taxon>
        <taxon>Novosphingobium</taxon>
    </lineage>
</organism>
<protein>
    <submittedName>
        <fullName evidence="1">MoaD/ThiS family protein</fullName>
    </submittedName>
</protein>
<evidence type="ECO:0000313" key="2">
    <source>
        <dbReference type="Proteomes" id="UP001165583"/>
    </source>
</evidence>
<dbReference type="EMBL" id="JANZXA010000001">
    <property type="protein sequence ID" value="MCT2398279.1"/>
    <property type="molecule type" value="Genomic_DNA"/>
</dbReference>
<dbReference type="InterPro" id="IPR012675">
    <property type="entry name" value="Beta-grasp_dom_sf"/>
</dbReference>
<name>A0ABT2I0F0_9SPHN</name>
<evidence type="ECO:0000313" key="1">
    <source>
        <dbReference type="EMBL" id="MCT2398279.1"/>
    </source>
</evidence>
<dbReference type="SUPFAM" id="SSF54285">
    <property type="entry name" value="MoaD/ThiS"/>
    <property type="match status" value="1"/>
</dbReference>
<proteinExistence type="predicted"/>
<dbReference type="Gene3D" id="3.10.20.30">
    <property type="match status" value="1"/>
</dbReference>
<accession>A0ABT2I0F0</accession>
<dbReference type="Proteomes" id="UP001165583">
    <property type="component" value="Unassembled WGS sequence"/>
</dbReference>